<gene>
    <name evidence="1" type="ORF">D8Y22_08945</name>
</gene>
<protein>
    <submittedName>
        <fullName evidence="1">Uncharacterized protein</fullName>
    </submittedName>
</protein>
<name>A0A4V3VLE5_9EURY</name>
<reference evidence="1 2" key="1">
    <citation type="submission" date="2018-10" db="EMBL/GenBank/DDBJ databases">
        <title>Natronolimnobius sp. XQ-INN 246 isolated from Inner Mongolia Autonomous Region of China.</title>
        <authorList>
            <person name="Xue Q."/>
        </authorList>
    </citation>
    <scope>NUCLEOTIDE SEQUENCE [LARGE SCALE GENOMIC DNA]</scope>
    <source>
        <strain evidence="1 2">XQ-INN 246</strain>
    </source>
</reference>
<keyword evidence="2" id="KW-1185">Reference proteome</keyword>
<evidence type="ECO:0000313" key="2">
    <source>
        <dbReference type="Proteomes" id="UP000318864"/>
    </source>
</evidence>
<comment type="caution">
    <text evidence="1">The sequence shown here is derived from an EMBL/GenBank/DDBJ whole genome shotgun (WGS) entry which is preliminary data.</text>
</comment>
<proteinExistence type="predicted"/>
<dbReference type="Proteomes" id="UP000318864">
    <property type="component" value="Unassembled WGS sequence"/>
</dbReference>
<dbReference type="EMBL" id="RBZW01000021">
    <property type="protein sequence ID" value="THE65307.1"/>
    <property type="molecule type" value="Genomic_DNA"/>
</dbReference>
<sequence length="75" mass="8697">MFPDSSRPETDQDDQWKERIDALERGQTRLENTLRGLGRELDFSIGCLCPNCENSLMIRSNGEMYCPRCRNRTGL</sequence>
<dbReference type="AlphaFoldDB" id="A0A4V3VLE5"/>
<organism evidence="1 2">
    <name type="scientific">Salinadaptatus halalkaliphilus</name>
    <dbReference type="NCBI Taxonomy" id="2419781"/>
    <lineage>
        <taxon>Archaea</taxon>
        <taxon>Methanobacteriati</taxon>
        <taxon>Methanobacteriota</taxon>
        <taxon>Stenosarchaea group</taxon>
        <taxon>Halobacteria</taxon>
        <taxon>Halobacteriales</taxon>
        <taxon>Natrialbaceae</taxon>
        <taxon>Salinadaptatus</taxon>
    </lineage>
</organism>
<evidence type="ECO:0000313" key="1">
    <source>
        <dbReference type="EMBL" id="THE65307.1"/>
    </source>
</evidence>
<accession>A0A4V3VLE5</accession>